<sequence length="120" mass="13949">MALSASLTLQAKNKLHSVKPSLGLWPILPIRQADVKPTRLRTGHTRFMHRHLFLGQRAPRCPTCRVDFTVHHILIECPSFKCHREYHFNSLSLTLQDLVNEKYHPNIFNFLKTIGFFTSN</sequence>
<reference evidence="2 3" key="1">
    <citation type="journal article" date="2019" name="Sci. Rep.">
        <title>Orb-weaving spider Araneus ventricosus genome elucidates the spidroin gene catalogue.</title>
        <authorList>
            <person name="Kono N."/>
            <person name="Nakamura H."/>
            <person name="Ohtoshi R."/>
            <person name="Moran D.A.P."/>
            <person name="Shinohara A."/>
            <person name="Yoshida Y."/>
            <person name="Fujiwara M."/>
            <person name="Mori M."/>
            <person name="Tomita M."/>
            <person name="Arakawa K."/>
        </authorList>
    </citation>
    <scope>NUCLEOTIDE SEQUENCE [LARGE SCALE GENOMIC DNA]</scope>
</reference>
<evidence type="ECO:0000313" key="2">
    <source>
        <dbReference type="EMBL" id="GBL93441.1"/>
    </source>
</evidence>
<dbReference type="OrthoDB" id="6497161at2759"/>
<evidence type="ECO:0000313" key="3">
    <source>
        <dbReference type="Proteomes" id="UP000499080"/>
    </source>
</evidence>
<dbReference type="AlphaFoldDB" id="A0A4Y2BMH7"/>
<organism evidence="2 3">
    <name type="scientific">Araneus ventricosus</name>
    <name type="common">Orbweaver spider</name>
    <name type="synonym">Epeira ventricosa</name>
    <dbReference type="NCBI Taxonomy" id="182803"/>
    <lineage>
        <taxon>Eukaryota</taxon>
        <taxon>Metazoa</taxon>
        <taxon>Ecdysozoa</taxon>
        <taxon>Arthropoda</taxon>
        <taxon>Chelicerata</taxon>
        <taxon>Arachnida</taxon>
        <taxon>Araneae</taxon>
        <taxon>Araneomorphae</taxon>
        <taxon>Entelegynae</taxon>
        <taxon>Araneoidea</taxon>
        <taxon>Araneidae</taxon>
        <taxon>Araneus</taxon>
    </lineage>
</organism>
<keyword evidence="3" id="KW-1185">Reference proteome</keyword>
<name>A0A4Y2BMH7_ARAVE</name>
<evidence type="ECO:0000313" key="1">
    <source>
        <dbReference type="EMBL" id="GBL93438.1"/>
    </source>
</evidence>
<dbReference type="EMBL" id="BGPR01083936">
    <property type="protein sequence ID" value="GBL93438.1"/>
    <property type="molecule type" value="Genomic_DNA"/>
</dbReference>
<protein>
    <recommendedName>
        <fullName evidence="4">Reverse transcriptase zinc-binding domain-containing protein</fullName>
    </recommendedName>
</protein>
<accession>A0A4Y2BMH7</accession>
<proteinExistence type="predicted"/>
<gene>
    <name evidence="1" type="ORF">AVEN_177151_1</name>
    <name evidence="2" type="ORF">AVEN_184709_1</name>
</gene>
<comment type="caution">
    <text evidence="2">The sequence shown here is derived from an EMBL/GenBank/DDBJ whole genome shotgun (WGS) entry which is preliminary data.</text>
</comment>
<dbReference type="Proteomes" id="UP000499080">
    <property type="component" value="Unassembled WGS sequence"/>
</dbReference>
<evidence type="ECO:0008006" key="4">
    <source>
        <dbReference type="Google" id="ProtNLM"/>
    </source>
</evidence>
<dbReference type="EMBL" id="BGPR01083937">
    <property type="protein sequence ID" value="GBL93441.1"/>
    <property type="molecule type" value="Genomic_DNA"/>
</dbReference>